<dbReference type="GO" id="GO:0005739">
    <property type="term" value="C:mitochondrion"/>
    <property type="evidence" value="ECO:0007669"/>
    <property type="project" value="TreeGrafter"/>
</dbReference>
<dbReference type="STRING" id="578462.A0A0L0RVL9"/>
<proteinExistence type="predicted"/>
<dbReference type="VEuPathDB" id="FungiDB:AMAG_00340"/>
<sequence length="617" mass="67373">MISALVRPRAAQRLLESTSSSHWRHALAPAIRSVPVLCRPALGSPVLSILHRAPAATVASAALNDSAAPAAPANPDPQASPRISRYALERERCSGCGAFFQFDHVDAPGFLTDHRVADYQRKLDLLAFHEAQEKDRAALVAALPKPQSRAEQRKLAQVAKALERETAVVTQLVCQRCHDLTVSNASAVPGPPSISPDQLDLTKVHRALFVQMVDLLDFPATHFDLARIIPRHAPYILAFNKADLLPLSATPARLQQWTAHFVNRLHLPWRPAAVHVISAKSGLGIRNLFDDVQSLRFKYNLRDIYLLGHTNVGKSEFLNCLHRIVRFPKSAGNVTVSRVPGTTVANLPVPLSRFGGLLKVPNTVPVANNNELKGHIMDTPGVSTGHRLTDLLTDPVDLRPPQIVKRLKPLSYRIPVGKSIFLGGLARLDLVAKSSDPRVGITVWVSPLLPVHITSIAKADMFCGLDSLKAPLPQPLVFDLESRAPEETVTVPGTESTADHLGGPNTATFRDEERDGKLSDAQARGPRTRVMPAILSPPSPDSRASLPPWQMAGEWELQGHGIQRAWHDIVFGGLGWISLSGHFESAHFRAYTPSGQGAMVRDSLMPFDFEVPMKTIE</sequence>
<keyword evidence="4" id="KW-1185">Reference proteome</keyword>
<dbReference type="Proteomes" id="UP000054350">
    <property type="component" value="Unassembled WGS sequence"/>
</dbReference>
<dbReference type="Pfam" id="PF01926">
    <property type="entry name" value="MMR_HSR1"/>
    <property type="match status" value="1"/>
</dbReference>
<organism evidence="3 4">
    <name type="scientific">Allomyces macrogynus (strain ATCC 38327)</name>
    <name type="common">Allomyces javanicus var. macrogynus</name>
    <dbReference type="NCBI Taxonomy" id="578462"/>
    <lineage>
        <taxon>Eukaryota</taxon>
        <taxon>Fungi</taxon>
        <taxon>Fungi incertae sedis</taxon>
        <taxon>Blastocladiomycota</taxon>
        <taxon>Blastocladiomycetes</taxon>
        <taxon>Blastocladiales</taxon>
        <taxon>Blastocladiaceae</taxon>
        <taxon>Allomyces</taxon>
    </lineage>
</organism>
<name>A0A0L0RVL9_ALLM3</name>
<gene>
    <name evidence="3" type="ORF">AMAG_00340</name>
</gene>
<dbReference type="eggNOG" id="KOG1249">
    <property type="taxonomic scope" value="Eukaryota"/>
</dbReference>
<feature type="region of interest" description="Disordered" evidence="1">
    <location>
        <begin position="489"/>
        <end position="524"/>
    </location>
</feature>
<reference evidence="4" key="2">
    <citation type="submission" date="2009-11" db="EMBL/GenBank/DDBJ databases">
        <title>The Genome Sequence of Allomyces macrogynus strain ATCC 38327.</title>
        <authorList>
            <consortium name="The Broad Institute Genome Sequencing Platform"/>
            <person name="Russ C."/>
            <person name="Cuomo C."/>
            <person name="Shea T."/>
            <person name="Young S.K."/>
            <person name="Zeng Q."/>
            <person name="Koehrsen M."/>
            <person name="Haas B."/>
            <person name="Borodovsky M."/>
            <person name="Guigo R."/>
            <person name="Alvarado L."/>
            <person name="Berlin A."/>
            <person name="Borenstein D."/>
            <person name="Chen Z."/>
            <person name="Engels R."/>
            <person name="Freedman E."/>
            <person name="Gellesch M."/>
            <person name="Goldberg J."/>
            <person name="Griggs A."/>
            <person name="Gujja S."/>
            <person name="Heiman D."/>
            <person name="Hepburn T."/>
            <person name="Howarth C."/>
            <person name="Jen D."/>
            <person name="Larson L."/>
            <person name="Lewis B."/>
            <person name="Mehta T."/>
            <person name="Park D."/>
            <person name="Pearson M."/>
            <person name="Roberts A."/>
            <person name="Saif S."/>
            <person name="Shenoy N."/>
            <person name="Sisk P."/>
            <person name="Stolte C."/>
            <person name="Sykes S."/>
            <person name="Walk T."/>
            <person name="White J."/>
            <person name="Yandava C."/>
            <person name="Burger G."/>
            <person name="Gray M.W."/>
            <person name="Holland P.W.H."/>
            <person name="King N."/>
            <person name="Lang F.B.F."/>
            <person name="Roger A.J."/>
            <person name="Ruiz-Trillo I."/>
            <person name="Lander E."/>
            <person name="Nusbaum C."/>
        </authorList>
    </citation>
    <scope>NUCLEOTIDE SEQUENCE [LARGE SCALE GENOMIC DNA]</scope>
    <source>
        <strain evidence="4">ATCC 38327</strain>
    </source>
</reference>
<dbReference type="SUPFAM" id="SSF52540">
    <property type="entry name" value="P-loop containing nucleoside triphosphate hydrolases"/>
    <property type="match status" value="1"/>
</dbReference>
<evidence type="ECO:0000259" key="2">
    <source>
        <dbReference type="Pfam" id="PF01926"/>
    </source>
</evidence>
<dbReference type="InterPro" id="IPR027417">
    <property type="entry name" value="P-loop_NTPase"/>
</dbReference>
<protein>
    <recommendedName>
        <fullName evidence="2">G domain-containing protein</fullName>
    </recommendedName>
</protein>
<evidence type="ECO:0000256" key="1">
    <source>
        <dbReference type="SAM" id="MobiDB-lite"/>
    </source>
</evidence>
<dbReference type="OMA" id="PSHCCGC"/>
<dbReference type="PANTHER" id="PTHR46434:SF1">
    <property type="entry name" value="GENETIC INTERACTOR OF PROHIBITINS 3, MITOCHONDRIAL"/>
    <property type="match status" value="1"/>
</dbReference>
<dbReference type="Gene3D" id="3.40.50.300">
    <property type="entry name" value="P-loop containing nucleotide triphosphate hydrolases"/>
    <property type="match status" value="1"/>
</dbReference>
<feature type="compositionally biased region" description="Basic and acidic residues" evidence="1">
    <location>
        <begin position="509"/>
        <end position="518"/>
    </location>
</feature>
<dbReference type="InterPro" id="IPR006073">
    <property type="entry name" value="GTP-bd"/>
</dbReference>
<evidence type="ECO:0000313" key="3">
    <source>
        <dbReference type="EMBL" id="KNE54363.1"/>
    </source>
</evidence>
<dbReference type="GO" id="GO:0005525">
    <property type="term" value="F:GTP binding"/>
    <property type="evidence" value="ECO:0007669"/>
    <property type="project" value="InterPro"/>
</dbReference>
<reference evidence="3 4" key="1">
    <citation type="submission" date="2009-11" db="EMBL/GenBank/DDBJ databases">
        <title>Annotation of Allomyces macrogynus ATCC 38327.</title>
        <authorList>
            <consortium name="The Broad Institute Genome Sequencing Platform"/>
            <person name="Russ C."/>
            <person name="Cuomo C."/>
            <person name="Burger G."/>
            <person name="Gray M.W."/>
            <person name="Holland P.W.H."/>
            <person name="King N."/>
            <person name="Lang F.B.F."/>
            <person name="Roger A.J."/>
            <person name="Ruiz-Trillo I."/>
            <person name="Young S.K."/>
            <person name="Zeng Q."/>
            <person name="Gargeya S."/>
            <person name="Fitzgerald M."/>
            <person name="Haas B."/>
            <person name="Abouelleil A."/>
            <person name="Alvarado L."/>
            <person name="Arachchi H.M."/>
            <person name="Berlin A."/>
            <person name="Chapman S.B."/>
            <person name="Gearin G."/>
            <person name="Goldberg J."/>
            <person name="Griggs A."/>
            <person name="Gujja S."/>
            <person name="Hansen M."/>
            <person name="Heiman D."/>
            <person name="Howarth C."/>
            <person name="Larimer J."/>
            <person name="Lui A."/>
            <person name="MacDonald P.J.P."/>
            <person name="McCowen C."/>
            <person name="Montmayeur A."/>
            <person name="Murphy C."/>
            <person name="Neiman D."/>
            <person name="Pearson M."/>
            <person name="Priest M."/>
            <person name="Roberts A."/>
            <person name="Saif S."/>
            <person name="Shea T."/>
            <person name="Sisk P."/>
            <person name="Stolte C."/>
            <person name="Sykes S."/>
            <person name="Wortman J."/>
            <person name="Nusbaum C."/>
            <person name="Birren B."/>
        </authorList>
    </citation>
    <scope>NUCLEOTIDE SEQUENCE [LARGE SCALE GENOMIC DNA]</scope>
    <source>
        <strain evidence="3 4">ATCC 38327</strain>
    </source>
</reference>
<dbReference type="OrthoDB" id="1696305at2759"/>
<dbReference type="PANTHER" id="PTHR46434">
    <property type="entry name" value="GENETIC INTERACTOR OF PROHIBITINS 3, MITOCHONDRIAL"/>
    <property type="match status" value="1"/>
</dbReference>
<dbReference type="InterPro" id="IPR050896">
    <property type="entry name" value="Mito_lipid_metab_GTPase"/>
</dbReference>
<accession>A0A0L0RVL9</accession>
<evidence type="ECO:0000313" key="4">
    <source>
        <dbReference type="Proteomes" id="UP000054350"/>
    </source>
</evidence>
<dbReference type="EMBL" id="GG745328">
    <property type="protein sequence ID" value="KNE54363.1"/>
    <property type="molecule type" value="Genomic_DNA"/>
</dbReference>
<feature type="domain" description="G" evidence="2">
    <location>
        <begin position="304"/>
        <end position="382"/>
    </location>
</feature>
<dbReference type="AlphaFoldDB" id="A0A0L0RVL9"/>